<keyword evidence="2" id="KW-1185">Reference proteome</keyword>
<reference evidence="1 2" key="1">
    <citation type="submission" date="2018-07" db="EMBL/GenBank/DDBJ databases">
        <title>Genome assembly of strain KB82.</title>
        <authorList>
            <person name="Kukolya J."/>
            <person name="Horvath B."/>
            <person name="Nagy I."/>
            <person name="Toth A."/>
        </authorList>
    </citation>
    <scope>NUCLEOTIDE SEQUENCE [LARGE SCALE GENOMIC DNA]</scope>
    <source>
        <strain evidence="1 2">Kb82</strain>
    </source>
</reference>
<gene>
    <name evidence="1" type="ORF">C4F50_02915</name>
</gene>
<dbReference type="PROSITE" id="PS51257">
    <property type="entry name" value="PROKAR_LIPOPROTEIN"/>
    <property type="match status" value="1"/>
</dbReference>
<comment type="caution">
    <text evidence="1">The sequence shown here is derived from an EMBL/GenBank/DDBJ whole genome shotgun (WGS) entry which is preliminary data.</text>
</comment>
<dbReference type="Proteomes" id="UP000640614">
    <property type="component" value="Unassembled WGS sequence"/>
</dbReference>
<accession>A0ABR9TEV6</accession>
<proteinExistence type="predicted"/>
<sequence length="246" mass="28618">MKITFKFLIIIALLISCTGKSIKNNDKTVKKIDYSNRSISHNAKEKFADSLSIDTLSTMMTEYGGIKFYTEDNLRGDGVVQISIDSDLEILNFDKTVYGSIKLTNNAGEPFSIKLPKSVIAREIIPNVEYRIFCFDAEKPEKDNDFLIVYINREKRLISKKKCNYKFNSWEEYIKTAFIHLTSKVENSSKEEKKYYYAALRIKGDSMQVKSVAKTACDYVEEYKDVTRWIKWKENSCKLITFDFCY</sequence>
<evidence type="ECO:0008006" key="3">
    <source>
        <dbReference type="Google" id="ProtNLM"/>
    </source>
</evidence>
<organism evidence="1 2">
    <name type="scientific">Flavobacterium hungaricum</name>
    <dbReference type="NCBI Taxonomy" id="2082725"/>
    <lineage>
        <taxon>Bacteria</taxon>
        <taxon>Pseudomonadati</taxon>
        <taxon>Bacteroidota</taxon>
        <taxon>Flavobacteriia</taxon>
        <taxon>Flavobacteriales</taxon>
        <taxon>Flavobacteriaceae</taxon>
        <taxon>Flavobacterium</taxon>
    </lineage>
</organism>
<evidence type="ECO:0000313" key="1">
    <source>
        <dbReference type="EMBL" id="MBE8723884.1"/>
    </source>
</evidence>
<dbReference type="RefSeq" id="WP_193844915.1">
    <property type="nucleotide sequence ID" value="NZ_PRDM01000001.1"/>
</dbReference>
<evidence type="ECO:0000313" key="2">
    <source>
        <dbReference type="Proteomes" id="UP000640614"/>
    </source>
</evidence>
<protein>
    <recommendedName>
        <fullName evidence="3">Lipoprotein</fullName>
    </recommendedName>
</protein>
<name>A0ABR9TEV6_9FLAO</name>
<dbReference type="EMBL" id="PRDM01000001">
    <property type="protein sequence ID" value="MBE8723884.1"/>
    <property type="molecule type" value="Genomic_DNA"/>
</dbReference>